<organism evidence="2 3">
    <name type="scientific">Mycena pura</name>
    <dbReference type="NCBI Taxonomy" id="153505"/>
    <lineage>
        <taxon>Eukaryota</taxon>
        <taxon>Fungi</taxon>
        <taxon>Dikarya</taxon>
        <taxon>Basidiomycota</taxon>
        <taxon>Agaricomycotina</taxon>
        <taxon>Agaricomycetes</taxon>
        <taxon>Agaricomycetidae</taxon>
        <taxon>Agaricales</taxon>
        <taxon>Marasmiineae</taxon>
        <taxon>Mycenaceae</taxon>
        <taxon>Mycena</taxon>
    </lineage>
</organism>
<dbReference type="EMBL" id="JARJCW010000043">
    <property type="protein sequence ID" value="KAJ7205408.1"/>
    <property type="molecule type" value="Genomic_DNA"/>
</dbReference>
<proteinExistence type="predicted"/>
<evidence type="ECO:0000313" key="3">
    <source>
        <dbReference type="Proteomes" id="UP001219525"/>
    </source>
</evidence>
<evidence type="ECO:0000313" key="2">
    <source>
        <dbReference type="EMBL" id="KAJ7205408.1"/>
    </source>
</evidence>
<comment type="caution">
    <text evidence="2">The sequence shown here is derived from an EMBL/GenBank/DDBJ whole genome shotgun (WGS) entry which is preliminary data.</text>
</comment>
<dbReference type="AlphaFoldDB" id="A0AAD6VF46"/>
<keyword evidence="3" id="KW-1185">Reference proteome</keyword>
<protein>
    <submittedName>
        <fullName evidence="2">Uncharacterized protein</fullName>
    </submittedName>
</protein>
<evidence type="ECO:0000256" key="1">
    <source>
        <dbReference type="SAM" id="MobiDB-lite"/>
    </source>
</evidence>
<feature type="region of interest" description="Disordered" evidence="1">
    <location>
        <begin position="202"/>
        <end position="234"/>
    </location>
</feature>
<sequence length="384" mass="42920">MRAIFRPELPEISAIRGRETENSSRPARPQDSTYLQPLHRLLHLQPRAAAASSAISAGRYSFYRSVVQRYLALRPPACTAPPRRATSYTLRPLSHSTPPRDAFVCARVSPYDSHTWLPLPRAVKSSHSRFDLSERVWDTKRPPNASYLDLRQLPPLPPTAVVVDAASPSYRVTVAEQAKLLFKKGPVPAGVQLVDWPERPQHLSQPTTAQKRGLSPPKSPSRRKGKENSRPPAKKAFRLYSAVESSKVVAALPLMGNDNRRYQINTCMISAARFPDHVPLAGRRLPHRAALNRLHPPKTTRRLSACVSPHPVRPILRLLPHHEQLPRNTSADRSLRLRRTTNTTRRASPATCATAAAAIFLRARHLHLLPTRGDHLLCCPTLNT</sequence>
<accession>A0AAD6VF46</accession>
<dbReference type="Proteomes" id="UP001219525">
    <property type="component" value="Unassembled WGS sequence"/>
</dbReference>
<reference evidence="2" key="1">
    <citation type="submission" date="2023-03" db="EMBL/GenBank/DDBJ databases">
        <title>Massive genome expansion in bonnet fungi (Mycena s.s.) driven by repeated elements and novel gene families across ecological guilds.</title>
        <authorList>
            <consortium name="Lawrence Berkeley National Laboratory"/>
            <person name="Harder C.B."/>
            <person name="Miyauchi S."/>
            <person name="Viragh M."/>
            <person name="Kuo A."/>
            <person name="Thoen E."/>
            <person name="Andreopoulos B."/>
            <person name="Lu D."/>
            <person name="Skrede I."/>
            <person name="Drula E."/>
            <person name="Henrissat B."/>
            <person name="Morin E."/>
            <person name="Kohler A."/>
            <person name="Barry K."/>
            <person name="LaButti K."/>
            <person name="Morin E."/>
            <person name="Salamov A."/>
            <person name="Lipzen A."/>
            <person name="Mereny Z."/>
            <person name="Hegedus B."/>
            <person name="Baldrian P."/>
            <person name="Stursova M."/>
            <person name="Weitz H."/>
            <person name="Taylor A."/>
            <person name="Grigoriev I.V."/>
            <person name="Nagy L.G."/>
            <person name="Martin F."/>
            <person name="Kauserud H."/>
        </authorList>
    </citation>
    <scope>NUCLEOTIDE SEQUENCE</scope>
    <source>
        <strain evidence="2">9144</strain>
    </source>
</reference>
<name>A0AAD6VF46_9AGAR</name>
<gene>
    <name evidence="2" type="ORF">GGX14DRAFT_397548</name>
</gene>